<dbReference type="EMBL" id="DP000010">
    <property type="protein sequence ID" value="ABA93148.1"/>
    <property type="molecule type" value="Genomic_DNA"/>
</dbReference>
<reference evidence="2" key="3">
    <citation type="submission" date="2005-04" db="EMBL/GenBank/DDBJ databases">
        <authorList>
            <person name="Buell C.R."/>
            <person name="Wing R.A."/>
            <person name="McCombie W.A."/>
            <person name="Ouyang S."/>
        </authorList>
    </citation>
    <scope>NUCLEOTIDE SEQUENCE</scope>
</reference>
<evidence type="ECO:0000313" key="2">
    <source>
        <dbReference type="EMBL" id="ABA93148.1"/>
    </source>
</evidence>
<reference evidence="2" key="2">
    <citation type="journal article" date="2005" name="BMC Biol.">
        <title>The sequence of rice chromosomes 11 and 12, rich in disease resistance genes and recent gene duplications.</title>
        <authorList>
            <consortium name="The rice chromosomes 11 and 12 sequencing consortia"/>
        </authorList>
    </citation>
    <scope>NUCLEOTIDE SEQUENCE [LARGE SCALE GENOMIC DNA]</scope>
</reference>
<name>Q53K96_ORYSJ</name>
<dbReference type="AlphaFoldDB" id="Q53K96"/>
<sequence length="120" mass="14077">MATTPLDLENALADRDRRIQYWRTKFEVAELERTILEVKRDRAVEALRGRELHIFIIIRLNNNCYMAFKRRSDRVDHMTWNGTGWLSSSFLMALSCGLKDFRKSRERGLAMRVAVVAESD</sequence>
<reference evidence="1" key="1">
    <citation type="submission" date="2003-08" db="EMBL/GenBank/DDBJ databases">
        <authorList>
            <person name="Buell C."/>
            <person name="Yuan Q."/>
            <person name="Ouyang S."/>
            <person name="Liu J."/>
            <person name="Wang A."/>
            <person name="Maiti R."/>
            <person name="Hamilton J."/>
            <person name="Jones K."/>
            <person name="Tallon L."/>
            <person name="Feldblyum T."/>
            <person name="Tsitrin T."/>
            <person name="Bera J."/>
            <person name="Kim M."/>
            <person name="Jin S."/>
            <person name="Fadrosh D."/>
            <person name="Vuong H."/>
            <person name="Overton II L."/>
            <person name="Reardon M."/>
            <person name="Weaver B."/>
            <person name="Johri S."/>
            <person name="Lewis M."/>
            <person name="Utterback T."/>
            <person name="Van Aken S."/>
            <person name="Wortman J."/>
            <person name="Haas B."/>
            <person name="Koo H."/>
            <person name="Zismann V."/>
            <person name="Hsiao J."/>
            <person name="Iobst S."/>
            <person name="de Vazeilles A."/>
            <person name="White O."/>
            <person name="Salzberg S."/>
            <person name="Fraser C."/>
        </authorList>
    </citation>
    <scope>NUCLEOTIDE SEQUENCE</scope>
</reference>
<organism evidence="1">
    <name type="scientific">Oryza sativa subsp. japonica</name>
    <name type="common">Rice</name>
    <dbReference type="NCBI Taxonomy" id="39947"/>
    <lineage>
        <taxon>Eukaryota</taxon>
        <taxon>Viridiplantae</taxon>
        <taxon>Streptophyta</taxon>
        <taxon>Embryophyta</taxon>
        <taxon>Tracheophyta</taxon>
        <taxon>Spermatophyta</taxon>
        <taxon>Magnoliopsida</taxon>
        <taxon>Liliopsida</taxon>
        <taxon>Poales</taxon>
        <taxon>Poaceae</taxon>
        <taxon>BOP clade</taxon>
        <taxon>Oryzoideae</taxon>
        <taxon>Oryzeae</taxon>
        <taxon>Oryzinae</taxon>
        <taxon>Oryza</taxon>
        <taxon>Oryza sativa</taxon>
    </lineage>
</organism>
<dbReference type="EMBL" id="AC146546">
    <property type="protein sequence ID" value="AAX95826.1"/>
    <property type="molecule type" value="Genomic_DNA"/>
</dbReference>
<proteinExistence type="predicted"/>
<evidence type="ECO:0000313" key="1">
    <source>
        <dbReference type="EMBL" id="AAX95826.1"/>
    </source>
</evidence>
<accession>Q53K96</accession>
<gene>
    <name evidence="1" type="ordered locus">LOC_Os11g22290</name>
</gene>
<protein>
    <submittedName>
        <fullName evidence="1">Uncharacterized protein</fullName>
    </submittedName>
</protein>
<reference evidence="1" key="4">
    <citation type="submission" date="2005-04" db="EMBL/GenBank/DDBJ databases">
        <authorList>
            <person name="Buell R."/>
        </authorList>
    </citation>
    <scope>NUCLEOTIDE SEQUENCE</scope>
</reference>